<dbReference type="Pfam" id="PF23778">
    <property type="entry name" value="Phage_holin_2"/>
    <property type="match status" value="1"/>
</dbReference>
<feature type="transmembrane region" description="Helical" evidence="1">
    <location>
        <begin position="82"/>
        <end position="103"/>
    </location>
</feature>
<dbReference type="InterPro" id="IPR056964">
    <property type="entry name" value="Phage_holin"/>
</dbReference>
<accession>A0A2H4PEY2</accession>
<feature type="transmembrane region" description="Helical" evidence="1">
    <location>
        <begin position="115"/>
        <end position="133"/>
    </location>
</feature>
<sequence>MKHLLREARRRSVRGEFSAVEWFVLAAGVTIVGLTLIADLWITIDYRLAANISLLCIAVLVNTFTLFYFVRSPWWTNRIGRIYLAKCLVLSLVLDQIAVTLWWDMDYPYRQQIRFAIYTLGAIVYVPMLVSLLRLQRADRDAQVTA</sequence>
<feature type="transmembrane region" description="Helical" evidence="1">
    <location>
        <begin position="48"/>
        <end position="70"/>
    </location>
</feature>
<keyword evidence="3" id="KW-1185">Reference proteome</keyword>
<keyword evidence="1" id="KW-0812">Transmembrane</keyword>
<name>A0A2H4PEY2_9CAUD</name>
<reference evidence="3" key="1">
    <citation type="submission" date="2017-10" db="EMBL/GenBank/DDBJ databases">
        <authorList>
            <person name="Banno H."/>
            <person name="Chua N.-H."/>
        </authorList>
    </citation>
    <scope>NUCLEOTIDE SEQUENCE [LARGE SCALE GENOMIC DNA]</scope>
</reference>
<keyword evidence="1" id="KW-1133">Transmembrane helix</keyword>
<keyword evidence="1" id="KW-0472">Membrane</keyword>
<gene>
    <name evidence="2" type="ORF">SEA_BENTHERDUNTHAT_27</name>
</gene>
<feature type="transmembrane region" description="Helical" evidence="1">
    <location>
        <begin position="20"/>
        <end position="42"/>
    </location>
</feature>
<dbReference type="Proteomes" id="UP000240944">
    <property type="component" value="Segment"/>
</dbReference>
<evidence type="ECO:0000313" key="3">
    <source>
        <dbReference type="Proteomes" id="UP000240944"/>
    </source>
</evidence>
<evidence type="ECO:0000313" key="2">
    <source>
        <dbReference type="EMBL" id="ATW60797.1"/>
    </source>
</evidence>
<protein>
    <submittedName>
        <fullName evidence="2">Membrane protein</fullName>
    </submittedName>
</protein>
<evidence type="ECO:0000256" key="1">
    <source>
        <dbReference type="SAM" id="Phobius"/>
    </source>
</evidence>
<dbReference type="EMBL" id="MG099939">
    <property type="protein sequence ID" value="ATW60797.1"/>
    <property type="molecule type" value="Genomic_DNA"/>
</dbReference>
<proteinExistence type="predicted"/>
<organism evidence="2 3">
    <name type="scientific">Gordonia phage BENtherdunthat</name>
    <dbReference type="NCBI Taxonomy" id="2047830"/>
    <lineage>
        <taxon>Viruses</taxon>
        <taxon>Duplodnaviria</taxon>
        <taxon>Heunggongvirae</taxon>
        <taxon>Uroviricota</taxon>
        <taxon>Caudoviricetes</taxon>
        <taxon>Langleyhallvirinae</taxon>
        <taxon>Getalongvirus</taxon>
        <taxon>Getalongvirus bentherdunthat</taxon>
    </lineage>
</organism>